<dbReference type="GO" id="GO:0035556">
    <property type="term" value="P:intracellular signal transduction"/>
    <property type="evidence" value="ECO:0007669"/>
    <property type="project" value="InterPro"/>
</dbReference>
<evidence type="ECO:0000313" key="5">
    <source>
        <dbReference type="EMBL" id="VDI83505.1"/>
    </source>
</evidence>
<dbReference type="PROSITE" id="PS51015">
    <property type="entry name" value="YDG"/>
    <property type="match status" value="1"/>
</dbReference>
<feature type="compositionally biased region" description="Basic and acidic residues" evidence="2">
    <location>
        <begin position="401"/>
        <end position="412"/>
    </location>
</feature>
<dbReference type="SMART" id="SM00049">
    <property type="entry name" value="DEP"/>
    <property type="match status" value="1"/>
</dbReference>
<dbReference type="SUPFAM" id="SSF46785">
    <property type="entry name" value="Winged helix' DNA-binding domain"/>
    <property type="match status" value="1"/>
</dbReference>
<organism evidence="5 6">
    <name type="scientific">Mytilus galloprovincialis</name>
    <name type="common">Mediterranean mussel</name>
    <dbReference type="NCBI Taxonomy" id="29158"/>
    <lineage>
        <taxon>Eukaryota</taxon>
        <taxon>Metazoa</taxon>
        <taxon>Spiralia</taxon>
        <taxon>Lophotrochozoa</taxon>
        <taxon>Mollusca</taxon>
        <taxon>Bivalvia</taxon>
        <taxon>Autobranchia</taxon>
        <taxon>Pteriomorphia</taxon>
        <taxon>Mytilida</taxon>
        <taxon>Mytiloidea</taxon>
        <taxon>Mytilidae</taxon>
        <taxon>Mytilinae</taxon>
        <taxon>Mytilus</taxon>
    </lineage>
</organism>
<accession>A0A8B6HR57</accession>
<evidence type="ECO:0000256" key="1">
    <source>
        <dbReference type="PROSITE-ProRule" id="PRU00358"/>
    </source>
</evidence>
<dbReference type="InterPro" id="IPR036390">
    <property type="entry name" value="WH_DNA-bd_sf"/>
</dbReference>
<dbReference type="PANTHER" id="PTHR16206">
    <property type="entry name" value="DEP DOMAIN-CONTAINING"/>
    <property type="match status" value="1"/>
</dbReference>
<evidence type="ECO:0000313" key="6">
    <source>
        <dbReference type="Proteomes" id="UP000596742"/>
    </source>
</evidence>
<feature type="region of interest" description="Disordered" evidence="2">
    <location>
        <begin position="1"/>
        <end position="21"/>
    </location>
</feature>
<name>A0A8B6HR57_MYTGA</name>
<dbReference type="OrthoDB" id="524326at2759"/>
<comment type="subcellular location">
    <subcellularLocation>
        <location evidence="1">Nucleus</location>
    </subcellularLocation>
</comment>
<keyword evidence="6" id="KW-1185">Reference proteome</keyword>
<dbReference type="GO" id="GO:0005634">
    <property type="term" value="C:nucleus"/>
    <property type="evidence" value="ECO:0007669"/>
    <property type="project" value="UniProtKB-SubCell"/>
</dbReference>
<dbReference type="Proteomes" id="UP000596742">
    <property type="component" value="Unassembled WGS sequence"/>
</dbReference>
<dbReference type="PROSITE" id="PS50186">
    <property type="entry name" value="DEP"/>
    <property type="match status" value="1"/>
</dbReference>
<dbReference type="AlphaFoldDB" id="A0A8B6HR57"/>
<evidence type="ECO:0000259" key="3">
    <source>
        <dbReference type="PROSITE" id="PS50186"/>
    </source>
</evidence>
<feature type="domain" description="DEP" evidence="3">
    <location>
        <begin position="38"/>
        <end position="123"/>
    </location>
</feature>
<sequence>MIRSQSNMDSRSSPTDRSVPYTGPYRATKLWNEVIVTFRNGMPLGRHRRYMKTYDNCFSSSEAVDWLHDYLKSNKNFGADVTRSQTIQLLQKLHRARVVEDIRGGKHNRADVCDNNRLFRFVHASPHRQPAQMSPIKVLPDCHLVAKQLNAADVEDAWKNMTLDRLQEVLVIEDMSEILDRPEKVDDNLPSYPGFEKDVFRVVRDYFCGLSEPLLTYEMYEVILNVFVTAEGLIQEDCDNESDIPDEMYSPNQRSISSFESVENLLMNLTSVGSTPNVKSGNGLPRVSSTSVLELSPIYPDHVFEQKRRKSTSSLTTPVAAKYETAFGPENRTVTRVYLNKGGVQTEYGYTNGPEELSKTPIETHFKSAQEVPPYVSNSEHCYDSYDINFAHVRSMRKKKSEPCKNAIDKNRRQSSSENNPPHCNYRPESIKSNQYTKNKHYLPARRSYSDSSSQSEINRPAPEYVSPPAYHSLFPDGFKLVIDGRASRKLCKPIYFKSGFTYAESIVF</sequence>
<dbReference type="PANTHER" id="PTHR16206:SF4">
    <property type="entry name" value="PROTEIN LET-99"/>
    <property type="match status" value="1"/>
</dbReference>
<dbReference type="InterPro" id="IPR003105">
    <property type="entry name" value="SRA_YDG"/>
</dbReference>
<feature type="compositionally biased region" description="Polar residues" evidence="2">
    <location>
        <begin position="1"/>
        <end position="16"/>
    </location>
</feature>
<dbReference type="Gene3D" id="1.10.10.10">
    <property type="entry name" value="Winged helix-like DNA-binding domain superfamily/Winged helix DNA-binding domain"/>
    <property type="match status" value="1"/>
</dbReference>
<feature type="region of interest" description="Disordered" evidence="2">
    <location>
        <begin position="399"/>
        <end position="431"/>
    </location>
</feature>
<evidence type="ECO:0008006" key="7">
    <source>
        <dbReference type="Google" id="ProtNLM"/>
    </source>
</evidence>
<keyword evidence="1" id="KW-0539">Nucleus</keyword>
<dbReference type="InterPro" id="IPR000591">
    <property type="entry name" value="DEP_dom"/>
</dbReference>
<feature type="domain" description="YDG" evidence="4">
    <location>
        <begin position="1"/>
        <end position="51"/>
    </location>
</feature>
<proteinExistence type="predicted"/>
<gene>
    <name evidence="5" type="ORF">MGAL_10B033403</name>
</gene>
<evidence type="ECO:0000256" key="2">
    <source>
        <dbReference type="SAM" id="MobiDB-lite"/>
    </source>
</evidence>
<dbReference type="EMBL" id="UYJE01010468">
    <property type="protein sequence ID" value="VDI83505.1"/>
    <property type="molecule type" value="Genomic_DNA"/>
</dbReference>
<protein>
    <recommendedName>
        <fullName evidence="7">DEP domain-containing protein</fullName>
    </recommendedName>
</protein>
<dbReference type="InterPro" id="IPR036388">
    <property type="entry name" value="WH-like_DNA-bd_sf"/>
</dbReference>
<evidence type="ECO:0000259" key="4">
    <source>
        <dbReference type="PROSITE" id="PS51015"/>
    </source>
</evidence>
<dbReference type="Pfam" id="PF00610">
    <property type="entry name" value="DEP"/>
    <property type="match status" value="1"/>
</dbReference>
<reference evidence="5" key="1">
    <citation type="submission" date="2018-11" db="EMBL/GenBank/DDBJ databases">
        <authorList>
            <person name="Alioto T."/>
            <person name="Alioto T."/>
        </authorList>
    </citation>
    <scope>NUCLEOTIDE SEQUENCE</scope>
</reference>
<comment type="caution">
    <text evidence="5">The sequence shown here is derived from an EMBL/GenBank/DDBJ whole genome shotgun (WGS) entry which is preliminary data.</text>
</comment>